<accession>A0A1H8WMF3</accession>
<reference evidence="4" key="1">
    <citation type="submission" date="2016-10" db="EMBL/GenBank/DDBJ databases">
        <authorList>
            <person name="Varghese N."/>
            <person name="Submissions S."/>
        </authorList>
    </citation>
    <scope>NUCLEOTIDE SEQUENCE [LARGE SCALE GENOMIC DNA]</scope>
    <source>
        <strain evidence="4">CGMCC 1.10121</strain>
    </source>
</reference>
<dbReference type="OrthoDB" id="191324at2157"/>
<gene>
    <name evidence="3" type="ORF">SAMN04487948_13422</name>
</gene>
<dbReference type="InterPro" id="IPR008929">
    <property type="entry name" value="Chondroitin_lyas"/>
</dbReference>
<dbReference type="Gene3D" id="1.50.10.100">
    <property type="entry name" value="Chondroitin AC/alginate lyase"/>
    <property type="match status" value="1"/>
</dbReference>
<dbReference type="PROSITE" id="PS51318">
    <property type="entry name" value="TAT"/>
    <property type="match status" value="1"/>
</dbReference>
<evidence type="ECO:0000256" key="1">
    <source>
        <dbReference type="ARBA" id="ARBA00004196"/>
    </source>
</evidence>
<dbReference type="Pfam" id="PF07940">
    <property type="entry name" value="Hepar_II_III_C"/>
    <property type="match status" value="1"/>
</dbReference>
<evidence type="ECO:0000313" key="4">
    <source>
        <dbReference type="Proteomes" id="UP000199126"/>
    </source>
</evidence>
<protein>
    <submittedName>
        <fullName evidence="3">Heparinase II/III-like protein</fullName>
    </submittedName>
</protein>
<proteinExistence type="predicted"/>
<dbReference type="Proteomes" id="UP000199126">
    <property type="component" value="Unassembled WGS sequence"/>
</dbReference>
<organism evidence="3 4">
    <name type="scientific">Halogranum amylolyticum</name>
    <dbReference type="NCBI Taxonomy" id="660520"/>
    <lineage>
        <taxon>Archaea</taxon>
        <taxon>Methanobacteriati</taxon>
        <taxon>Methanobacteriota</taxon>
        <taxon>Stenosarchaea group</taxon>
        <taxon>Halobacteria</taxon>
        <taxon>Halobacteriales</taxon>
        <taxon>Haloferacaceae</taxon>
    </lineage>
</organism>
<evidence type="ECO:0000259" key="2">
    <source>
        <dbReference type="Pfam" id="PF07940"/>
    </source>
</evidence>
<dbReference type="EMBL" id="FODV01000034">
    <property type="protein sequence ID" value="SEP28815.1"/>
    <property type="molecule type" value="Genomic_DNA"/>
</dbReference>
<dbReference type="RefSeq" id="WP_089827975.1">
    <property type="nucleotide sequence ID" value="NZ_FODV01000034.1"/>
</dbReference>
<dbReference type="InterPro" id="IPR012480">
    <property type="entry name" value="Hepar_II_III_C"/>
</dbReference>
<dbReference type="Gene3D" id="2.70.98.70">
    <property type="match status" value="2"/>
</dbReference>
<dbReference type="SUPFAM" id="SSF48230">
    <property type="entry name" value="Chondroitin AC/alginate lyase"/>
    <property type="match status" value="1"/>
</dbReference>
<dbReference type="InterPro" id="IPR006311">
    <property type="entry name" value="TAT_signal"/>
</dbReference>
<evidence type="ECO:0000313" key="3">
    <source>
        <dbReference type="EMBL" id="SEP28815.1"/>
    </source>
</evidence>
<dbReference type="GO" id="GO:0016829">
    <property type="term" value="F:lyase activity"/>
    <property type="evidence" value="ECO:0007669"/>
    <property type="project" value="InterPro"/>
</dbReference>
<feature type="domain" description="Heparinase II/III-like C-terminal" evidence="2">
    <location>
        <begin position="630"/>
        <end position="764"/>
    </location>
</feature>
<name>A0A1H8WMF3_9EURY</name>
<comment type="subcellular location">
    <subcellularLocation>
        <location evidence="1">Cell envelope</location>
    </subcellularLocation>
</comment>
<sequence>MNENNSIKDTNKVESKIGDNIEGISSSFGLGRRDFMRATSIGICGTLLSSYTASAVTSDRKTRSTFYTDAKRQSAQENIATYSWAQSRRDSRVRTAEAILAQFSLDDLWNYVGSQHIPRAAYLANGTAGYYPWSSNWGPKYPASGVSYATKPGEKWKITNGEYTLPTNDFEVYRQSGLDDTGTFDPSLADDSLLVNEAHPEMGPQWGVDNGLGWVDENGDLGEAGIRWTPVAWAHHWNVIYGLRSILNPLFEAYLYTEDQRYARAATVLLDRLADVYPEMDLQDTVYFADGGYTKVNGLPNPTHGGTGQGKQIGSIWESYWVKSVLKAYDAVFPALDVDSELTNFLDQKATEYPGLSAKDTTDAVRTNIEEQFIKQMLPGIKQAQIRGNFGSHQATLALSAVIQDDQGGYTTDALEFLFQAGELKQVSDGREFGQWSITGGRILSRLLSDFDRDGFPNEESIHYNSLVAQGFQGTAEVLNGYDGYDGADLYLNPILNQTFRTQSHLTFLNQYVPRLGDTAGAGSPGFGYMIDPENLVQAYAKYGDDDLVQWIYHRNGKSTSGLRGNIFDENPEAVSEQIETVLNTSGLLDLDSTQHAGFGFTALRAGSAAQGTGRGVWTYYGRNAFGPDSGYGTSHCHRDTLNLGLFGHGLNLAPDLGYPEETGDWPKRWNWTANTISHNTVVVNERKQDKQWVSSPQRFDHTDRVQVFDIEADDAYEETDMYRRATAQVTVDDSDSYIVDFFRVQGGDDHHFSFHGPAVPIDRVEYDLRQGVSEFVVEEGAGGVEPSREAAYDDDWSTCVFDPSSESHEARGLYVTTESDVVAQVFINSSPTGTEEYWHHVQAIYLGKDANGRHVCAGVGNHGSGQAPRIGIYYPDDDTWGEYTDMEGWQKRTWYALNISKSGLTVDISLQLTASGDVHASESYTLASATDGKVGIFGAIGGGQTGNLYFDAFTHNGTPIEFLQSDFTKQQGIRTWDLDLVEQAEGTYAGLDIPKPGHGEDTEYNRIVGNGFNYLYNVERDNDPTTAAFRTTWDVRDHWDVRADNAEDVELLLTMRTDCDDVAIASGDPPQRWNNPQTFKYLIAHRNGSDLSSVFCSVIEPYEESRLIKWTWDPPVKSSDPMARAQKVRLKNGRTDYIVSAANPKVKHRCGWAFHFDGAFAIYSVDTEGNPVYAYLLDGSTLVADGNRLINQPVGRIEGTIEDFTRDFSLDNMLQVRVTNGPLDPQLIEGTVGSWVYADAVDDRNGAYEIVGVENATSTSATLKIGERTMIKQFTDPSNPSAGYEYLLQENGDFVIPLSSTWSR</sequence>
<keyword evidence="4" id="KW-1185">Reference proteome</keyword>